<protein>
    <submittedName>
        <fullName evidence="1">Uncharacterized protein</fullName>
    </submittedName>
</protein>
<reference evidence="1" key="1">
    <citation type="submission" date="2022-02" db="EMBL/GenBank/DDBJ databases">
        <title>Plant Genome Project.</title>
        <authorList>
            <person name="Zhang R.-G."/>
        </authorList>
    </citation>
    <scope>NUCLEOTIDE SEQUENCE</scope>
    <source>
        <strain evidence="1">AT1</strain>
    </source>
</reference>
<gene>
    <name evidence="1" type="ORF">RHMOL_Rhmol01G0101400</name>
</gene>
<dbReference type="EMBL" id="CM046388">
    <property type="protein sequence ID" value="KAI8571214.1"/>
    <property type="molecule type" value="Genomic_DNA"/>
</dbReference>
<keyword evidence="2" id="KW-1185">Reference proteome</keyword>
<proteinExistence type="predicted"/>
<evidence type="ECO:0000313" key="2">
    <source>
        <dbReference type="Proteomes" id="UP001062846"/>
    </source>
</evidence>
<accession>A0ACC0Q1E2</accession>
<comment type="caution">
    <text evidence="1">The sequence shown here is derived from an EMBL/GenBank/DDBJ whole genome shotgun (WGS) entry which is preliminary data.</text>
</comment>
<evidence type="ECO:0000313" key="1">
    <source>
        <dbReference type="EMBL" id="KAI8571214.1"/>
    </source>
</evidence>
<organism evidence="1 2">
    <name type="scientific">Rhododendron molle</name>
    <name type="common">Chinese azalea</name>
    <name type="synonym">Azalea mollis</name>
    <dbReference type="NCBI Taxonomy" id="49168"/>
    <lineage>
        <taxon>Eukaryota</taxon>
        <taxon>Viridiplantae</taxon>
        <taxon>Streptophyta</taxon>
        <taxon>Embryophyta</taxon>
        <taxon>Tracheophyta</taxon>
        <taxon>Spermatophyta</taxon>
        <taxon>Magnoliopsida</taxon>
        <taxon>eudicotyledons</taxon>
        <taxon>Gunneridae</taxon>
        <taxon>Pentapetalae</taxon>
        <taxon>asterids</taxon>
        <taxon>Ericales</taxon>
        <taxon>Ericaceae</taxon>
        <taxon>Ericoideae</taxon>
        <taxon>Rhodoreae</taxon>
        <taxon>Rhododendron</taxon>
    </lineage>
</organism>
<name>A0ACC0Q1E2_RHOML</name>
<sequence length="149" mass="16692">MGEAEVFSPRKLQWALKLTVVVFKNQEAVANEGSDAGMSNLSFRMLQYVLFLLSSSSCRNGQLKLSIPKGTRKKSFFLSNHQHVTGTDMDEAEVFAPRKLQWALTLTDAELKNQEAVANEGSDAGMSNLSFRKFELGFIEMMDMEIGFK</sequence>
<dbReference type="Proteomes" id="UP001062846">
    <property type="component" value="Chromosome 1"/>
</dbReference>